<organism evidence="1 2">
    <name type="scientific">Trichonephila clavipes</name>
    <name type="common">Golden silk orbweaver</name>
    <name type="synonym">Nephila clavipes</name>
    <dbReference type="NCBI Taxonomy" id="2585209"/>
    <lineage>
        <taxon>Eukaryota</taxon>
        <taxon>Metazoa</taxon>
        <taxon>Ecdysozoa</taxon>
        <taxon>Arthropoda</taxon>
        <taxon>Chelicerata</taxon>
        <taxon>Arachnida</taxon>
        <taxon>Araneae</taxon>
        <taxon>Araneomorphae</taxon>
        <taxon>Entelegynae</taxon>
        <taxon>Araneoidea</taxon>
        <taxon>Nephilidae</taxon>
        <taxon>Trichonephila</taxon>
    </lineage>
</organism>
<sequence>MCLKAFVAFATPSSVSGKASLEMEKLWLRQEAERWGLKFNLEAISSQEECRSTPALIHASESMVQGDGPQLSGSLSNLADTYTRLSVSLEENGLYKAASPISFLGLDPDELKAVNRYAESTKSLSFLPQVHERQTARMRTRSEWFLNPSPCPSPTPIQVPPEIDENEEVAIKAGWANRRIARHMGQSDAAIRRCWKEWVDHGRFQHHDGSVSVMMDTAN</sequence>
<dbReference type="AlphaFoldDB" id="A0A8X6UY67"/>
<evidence type="ECO:0000313" key="1">
    <source>
        <dbReference type="EMBL" id="GFX87963.1"/>
    </source>
</evidence>
<accession>A0A8X6UY67</accession>
<name>A0A8X6UY67_TRICX</name>
<proteinExistence type="predicted"/>
<protein>
    <submittedName>
        <fullName evidence="1">Uncharacterized protein</fullName>
    </submittedName>
</protein>
<dbReference type="Proteomes" id="UP000887159">
    <property type="component" value="Unassembled WGS sequence"/>
</dbReference>
<comment type="caution">
    <text evidence="1">The sequence shown here is derived from an EMBL/GenBank/DDBJ whole genome shotgun (WGS) entry which is preliminary data.</text>
</comment>
<dbReference type="EMBL" id="BMAU01021040">
    <property type="protein sequence ID" value="GFX87963.1"/>
    <property type="molecule type" value="Genomic_DNA"/>
</dbReference>
<evidence type="ECO:0000313" key="2">
    <source>
        <dbReference type="Proteomes" id="UP000887159"/>
    </source>
</evidence>
<reference evidence="1" key="1">
    <citation type="submission" date="2020-08" db="EMBL/GenBank/DDBJ databases">
        <title>Multicomponent nature underlies the extraordinary mechanical properties of spider dragline silk.</title>
        <authorList>
            <person name="Kono N."/>
            <person name="Nakamura H."/>
            <person name="Mori M."/>
            <person name="Yoshida Y."/>
            <person name="Ohtoshi R."/>
            <person name="Malay A.D."/>
            <person name="Moran D.A.P."/>
            <person name="Tomita M."/>
            <person name="Numata K."/>
            <person name="Arakawa K."/>
        </authorList>
    </citation>
    <scope>NUCLEOTIDE SEQUENCE</scope>
</reference>
<keyword evidence="2" id="KW-1185">Reference proteome</keyword>
<gene>
    <name evidence="1" type="primary">AVEN_221571_1</name>
    <name evidence="1" type="ORF">TNCV_4374281</name>
</gene>